<keyword evidence="3" id="KW-0472">Membrane</keyword>
<dbReference type="InterPro" id="IPR050490">
    <property type="entry name" value="Bact_solute-bd_prot1"/>
</dbReference>
<comment type="caution">
    <text evidence="6">The sequence shown here is derived from an EMBL/GenBank/DDBJ whole genome shotgun (WGS) entry which is preliminary data.</text>
</comment>
<keyword evidence="4" id="KW-0564">Palmitate</keyword>
<dbReference type="PANTHER" id="PTHR43649">
    <property type="entry name" value="ARABINOSE-BINDING PROTEIN-RELATED"/>
    <property type="match status" value="1"/>
</dbReference>
<dbReference type="PROSITE" id="PS51257">
    <property type="entry name" value="PROKAR_LIPOPROTEIN"/>
    <property type="match status" value="1"/>
</dbReference>
<keyword evidence="7" id="KW-1185">Reference proteome</keyword>
<dbReference type="CDD" id="cd13585">
    <property type="entry name" value="PBP2_TMBP_like"/>
    <property type="match status" value="1"/>
</dbReference>
<organism evidence="6 7">
    <name type="scientific">Goodfellowiella coeruleoviolacea</name>
    <dbReference type="NCBI Taxonomy" id="334858"/>
    <lineage>
        <taxon>Bacteria</taxon>
        <taxon>Bacillati</taxon>
        <taxon>Actinomycetota</taxon>
        <taxon>Actinomycetes</taxon>
        <taxon>Pseudonocardiales</taxon>
        <taxon>Pseudonocardiaceae</taxon>
        <taxon>Goodfellowiella</taxon>
    </lineage>
</organism>
<evidence type="ECO:0000256" key="4">
    <source>
        <dbReference type="ARBA" id="ARBA00023139"/>
    </source>
</evidence>
<dbReference type="PANTHER" id="PTHR43649:SF33">
    <property type="entry name" value="POLYGALACTURONAN_RHAMNOGALACTURONAN-BINDING PROTEIN YTCQ"/>
    <property type="match status" value="1"/>
</dbReference>
<dbReference type="Pfam" id="PF01547">
    <property type="entry name" value="SBP_bac_1"/>
    <property type="match status" value="1"/>
</dbReference>
<dbReference type="Gene3D" id="3.40.190.10">
    <property type="entry name" value="Periplasmic binding protein-like II"/>
    <property type="match status" value="1"/>
</dbReference>
<keyword evidence="2" id="KW-0732">Signal</keyword>
<dbReference type="SUPFAM" id="SSF53850">
    <property type="entry name" value="Periplasmic binding protein-like II"/>
    <property type="match status" value="1"/>
</dbReference>
<keyword evidence="1" id="KW-1003">Cell membrane</keyword>
<accession>A0AAE3GLU4</accession>
<gene>
    <name evidence="6" type="ORF">LX83_005236</name>
</gene>
<keyword evidence="5" id="KW-0449">Lipoprotein</keyword>
<evidence type="ECO:0000256" key="2">
    <source>
        <dbReference type="ARBA" id="ARBA00022729"/>
    </source>
</evidence>
<sequence>MGTSTRLRSLLIAVLGVVGLVGAGCGFSPAAAKDPTAPLEVWTRSNAASAKVYEAIFAAFEQATGIEVDYKAVPIDFDKWIQRRAAARNLPDVLINDTGMLGLYHSQGLVTEIQPTSIAGGTDITDRAWDSARASDGHHYGVPFSAQAMVTLVRRDWREKLGRPVPTTWAELVELATAFTTQDPDGDGQADTYGMLVPGTTDRGYLSWWAASYLWQGGGDILAPTGDGGYRVAVDSAESVAAVRWLRGLFCDSKVIQPGALTTSTADAHPFFETGKAGIYLTGPYNFGRFDKSLGKDRYEVIPTPAGPAGTTVLGEGENVYLMAGSARPDAQRALAEFLISPPAQQIGMRGQPQPVVRLPVNRTVDVHATYQDPRWDLVASSYAEDARPFPNVPNFQPFRQQTAEALNTIFASCTDDVPGELGALATALTAELQAQGMAVP</sequence>
<evidence type="ECO:0000256" key="1">
    <source>
        <dbReference type="ARBA" id="ARBA00022475"/>
    </source>
</evidence>
<proteinExistence type="predicted"/>
<keyword evidence="6" id="KW-0813">Transport</keyword>
<dbReference type="EMBL" id="JAMTCK010000013">
    <property type="protein sequence ID" value="MCP2168358.1"/>
    <property type="molecule type" value="Genomic_DNA"/>
</dbReference>
<evidence type="ECO:0000313" key="6">
    <source>
        <dbReference type="EMBL" id="MCP2168358.1"/>
    </source>
</evidence>
<dbReference type="AlphaFoldDB" id="A0AAE3GLU4"/>
<name>A0AAE3GLU4_9PSEU</name>
<evidence type="ECO:0000256" key="5">
    <source>
        <dbReference type="ARBA" id="ARBA00023288"/>
    </source>
</evidence>
<dbReference type="Proteomes" id="UP001206128">
    <property type="component" value="Unassembled WGS sequence"/>
</dbReference>
<dbReference type="InterPro" id="IPR006059">
    <property type="entry name" value="SBP"/>
</dbReference>
<evidence type="ECO:0000313" key="7">
    <source>
        <dbReference type="Proteomes" id="UP001206128"/>
    </source>
</evidence>
<protein>
    <submittedName>
        <fullName evidence="6">Multiple sugar transport system substrate-binding protein</fullName>
    </submittedName>
</protein>
<evidence type="ECO:0000256" key="3">
    <source>
        <dbReference type="ARBA" id="ARBA00023136"/>
    </source>
</evidence>
<reference evidence="6" key="1">
    <citation type="submission" date="2022-06" db="EMBL/GenBank/DDBJ databases">
        <title>Genomic Encyclopedia of Archaeal and Bacterial Type Strains, Phase II (KMG-II): from individual species to whole genera.</title>
        <authorList>
            <person name="Goeker M."/>
        </authorList>
    </citation>
    <scope>NUCLEOTIDE SEQUENCE</scope>
    <source>
        <strain evidence="6">DSM 43935</strain>
    </source>
</reference>
<keyword evidence="6" id="KW-0762">Sugar transport</keyword>